<feature type="domain" description="Arrestin C-terminal-like" evidence="1">
    <location>
        <begin position="262"/>
        <end position="431"/>
    </location>
</feature>
<dbReference type="InterPro" id="IPR050357">
    <property type="entry name" value="Arrestin_domain-protein"/>
</dbReference>
<comment type="caution">
    <text evidence="2">The sequence shown here is derived from an EMBL/GenBank/DDBJ whole genome shotgun (WGS) entry which is preliminary data.</text>
</comment>
<dbReference type="GO" id="GO:0070086">
    <property type="term" value="P:ubiquitin-dependent endocytosis"/>
    <property type="evidence" value="ECO:0007669"/>
    <property type="project" value="TreeGrafter"/>
</dbReference>
<dbReference type="GO" id="GO:0031625">
    <property type="term" value="F:ubiquitin protein ligase binding"/>
    <property type="evidence" value="ECO:0007669"/>
    <property type="project" value="TreeGrafter"/>
</dbReference>
<evidence type="ECO:0000313" key="3">
    <source>
        <dbReference type="Proteomes" id="UP001285441"/>
    </source>
</evidence>
<reference evidence="2" key="2">
    <citation type="submission" date="2023-06" db="EMBL/GenBank/DDBJ databases">
        <authorList>
            <consortium name="Lawrence Berkeley National Laboratory"/>
            <person name="Haridas S."/>
            <person name="Hensen N."/>
            <person name="Bonometti L."/>
            <person name="Westerberg I."/>
            <person name="Brannstrom I.O."/>
            <person name="Guillou S."/>
            <person name="Cros-Aarteil S."/>
            <person name="Calhoun S."/>
            <person name="Kuo A."/>
            <person name="Mondo S."/>
            <person name="Pangilinan J."/>
            <person name="Riley R."/>
            <person name="LaButti K."/>
            <person name="Andreopoulos B."/>
            <person name="Lipzen A."/>
            <person name="Chen C."/>
            <person name="Yanf M."/>
            <person name="Daum C."/>
            <person name="Ng V."/>
            <person name="Clum A."/>
            <person name="Steindorff A."/>
            <person name="Ohm R."/>
            <person name="Martin F."/>
            <person name="Silar P."/>
            <person name="Natvig D."/>
            <person name="Lalanne C."/>
            <person name="Gautier V."/>
            <person name="Ament-velasquez S.L."/>
            <person name="Kruys A."/>
            <person name="Hutchinson M.I."/>
            <person name="Powell A.J."/>
            <person name="Barry K."/>
            <person name="Miller A.N."/>
            <person name="Grigoriev I.V."/>
            <person name="Debuchy R."/>
            <person name="Gladieux P."/>
            <person name="Thoren M.H."/>
            <person name="Johannesson H."/>
        </authorList>
    </citation>
    <scope>NUCLEOTIDE SEQUENCE</scope>
    <source>
        <strain evidence="2">CBS 232.78</strain>
    </source>
</reference>
<dbReference type="Gene3D" id="2.60.40.640">
    <property type="match status" value="1"/>
</dbReference>
<reference evidence="2" key="1">
    <citation type="journal article" date="2023" name="Mol. Phylogenet. Evol.">
        <title>Genome-scale phylogeny and comparative genomics of the fungal order Sordariales.</title>
        <authorList>
            <person name="Hensen N."/>
            <person name="Bonometti L."/>
            <person name="Westerberg I."/>
            <person name="Brannstrom I.O."/>
            <person name="Guillou S."/>
            <person name="Cros-Aarteil S."/>
            <person name="Calhoun S."/>
            <person name="Haridas S."/>
            <person name="Kuo A."/>
            <person name="Mondo S."/>
            <person name="Pangilinan J."/>
            <person name="Riley R."/>
            <person name="LaButti K."/>
            <person name="Andreopoulos B."/>
            <person name="Lipzen A."/>
            <person name="Chen C."/>
            <person name="Yan M."/>
            <person name="Daum C."/>
            <person name="Ng V."/>
            <person name="Clum A."/>
            <person name="Steindorff A."/>
            <person name="Ohm R.A."/>
            <person name="Martin F."/>
            <person name="Silar P."/>
            <person name="Natvig D.O."/>
            <person name="Lalanne C."/>
            <person name="Gautier V."/>
            <person name="Ament-Velasquez S.L."/>
            <person name="Kruys A."/>
            <person name="Hutchinson M.I."/>
            <person name="Powell A.J."/>
            <person name="Barry K."/>
            <person name="Miller A.N."/>
            <person name="Grigoriev I.V."/>
            <person name="Debuchy R."/>
            <person name="Gladieux P."/>
            <person name="Hiltunen Thoren M."/>
            <person name="Johannesson H."/>
        </authorList>
    </citation>
    <scope>NUCLEOTIDE SEQUENCE</scope>
    <source>
        <strain evidence="2">CBS 232.78</strain>
    </source>
</reference>
<dbReference type="AlphaFoldDB" id="A0AAE0N1B4"/>
<dbReference type="Proteomes" id="UP001285441">
    <property type="component" value="Unassembled WGS sequence"/>
</dbReference>
<organism evidence="2 3">
    <name type="scientific">Podospora didyma</name>
    <dbReference type="NCBI Taxonomy" id="330526"/>
    <lineage>
        <taxon>Eukaryota</taxon>
        <taxon>Fungi</taxon>
        <taxon>Dikarya</taxon>
        <taxon>Ascomycota</taxon>
        <taxon>Pezizomycotina</taxon>
        <taxon>Sordariomycetes</taxon>
        <taxon>Sordariomycetidae</taxon>
        <taxon>Sordariales</taxon>
        <taxon>Podosporaceae</taxon>
        <taxon>Podospora</taxon>
    </lineage>
</organism>
<dbReference type="PANTHER" id="PTHR11188:SF174">
    <property type="entry name" value="ARRESTIN-RELATED TRAFFICKING ADAPTER 10-RELATED"/>
    <property type="match status" value="1"/>
</dbReference>
<sequence length="518" mass="58724">MSYPINEAAKASALDNILSYSISTVEPSLFLMGFGQDGHADRRDNNTSTLLRGRLQLNILEHAKIRSVGLRLIRTQRVEPPEDVPFDLDLLEERSKTVKSLIFFQAEGNGPWETEYGNQCMFIVKDDKSKPTSHCGTFSSDSWTKSFRLDNTRTTSKPAAKFLKIKNVFSPRMRHFHEEQQFKVFRPGTYHYSFEIPVEHHEAETTTLRNGWVRWELQTTVKLAETLDQSLIGTDEVLVVRLPDQLSMEISESLSISYQLGIRGKARVTIFGKSFSIGTNIPISLKLALMANIKIHKLKVYLTERIEYWPHDRREGWTEGREHSILLLRKTIGKRLGKSYTSSDVRIQHGQKEMISSCKHTEIQMGVRIPTCEMMRRDKALQLSPDSSWKSINMSHSINIVLRLSDGNTGNLAQVKDFSFSCRVRVLNCRATMANMSLPPYSSRGKVTGLQDQGTNCGCPTETNMDKYFEPWGIGPEDNSPHPPKLGDNTPGYFRTALPSYIDIIGGTGTLDWRLKGA</sequence>
<evidence type="ECO:0000259" key="1">
    <source>
        <dbReference type="SMART" id="SM01017"/>
    </source>
</evidence>
<dbReference type="EMBL" id="JAULSW010000012">
    <property type="protein sequence ID" value="KAK3366523.1"/>
    <property type="molecule type" value="Genomic_DNA"/>
</dbReference>
<dbReference type="SMART" id="SM01017">
    <property type="entry name" value="Arrestin_C"/>
    <property type="match status" value="1"/>
</dbReference>
<name>A0AAE0N1B4_9PEZI</name>
<keyword evidence="3" id="KW-1185">Reference proteome</keyword>
<dbReference type="GO" id="GO:0005829">
    <property type="term" value="C:cytosol"/>
    <property type="evidence" value="ECO:0007669"/>
    <property type="project" value="TreeGrafter"/>
</dbReference>
<accession>A0AAE0N1B4</accession>
<dbReference type="InterPro" id="IPR011022">
    <property type="entry name" value="Arrestin_C-like"/>
</dbReference>
<proteinExistence type="predicted"/>
<evidence type="ECO:0000313" key="2">
    <source>
        <dbReference type="EMBL" id="KAK3366523.1"/>
    </source>
</evidence>
<dbReference type="Pfam" id="PF02752">
    <property type="entry name" value="Arrestin_C"/>
    <property type="match status" value="1"/>
</dbReference>
<dbReference type="GO" id="GO:0030674">
    <property type="term" value="F:protein-macromolecule adaptor activity"/>
    <property type="evidence" value="ECO:0007669"/>
    <property type="project" value="TreeGrafter"/>
</dbReference>
<protein>
    <recommendedName>
        <fullName evidence="1">Arrestin C-terminal-like domain-containing protein</fullName>
    </recommendedName>
</protein>
<dbReference type="InterPro" id="IPR014752">
    <property type="entry name" value="Arrestin-like_C"/>
</dbReference>
<gene>
    <name evidence="2" type="ORF">B0H63DRAFT_405344</name>
</gene>
<dbReference type="PANTHER" id="PTHR11188">
    <property type="entry name" value="ARRESTIN DOMAIN CONTAINING PROTEIN"/>
    <property type="match status" value="1"/>
</dbReference>